<dbReference type="AlphaFoldDB" id="A0A1G7UYK2"/>
<dbReference type="EMBL" id="FNCH01000007">
    <property type="protein sequence ID" value="SDG51790.1"/>
    <property type="molecule type" value="Genomic_DNA"/>
</dbReference>
<sequence>MYKRFVVILLLASLFGSNMSTYFIYAGFEVNQTQLAEKFCVNKNRPWMHCNGKCYLMKKLKQAEEKEKKQERESQRAAFQLAMPCSPVAFRFTPLLSERHYSPAKVENPISCHFSIFQPPKQSC</sequence>
<dbReference type="Proteomes" id="UP000199643">
    <property type="component" value="Unassembled WGS sequence"/>
</dbReference>
<gene>
    <name evidence="1" type="ORF">SAMN05421827_107148</name>
</gene>
<proteinExistence type="predicted"/>
<protein>
    <submittedName>
        <fullName evidence="1">Uncharacterized protein</fullName>
    </submittedName>
</protein>
<dbReference type="STRING" id="405671.SAMN05421827_107148"/>
<evidence type="ECO:0000313" key="1">
    <source>
        <dbReference type="EMBL" id="SDG51790.1"/>
    </source>
</evidence>
<organism evidence="1 2">
    <name type="scientific">Pedobacter terrae</name>
    <dbReference type="NCBI Taxonomy" id="405671"/>
    <lineage>
        <taxon>Bacteria</taxon>
        <taxon>Pseudomonadati</taxon>
        <taxon>Bacteroidota</taxon>
        <taxon>Sphingobacteriia</taxon>
        <taxon>Sphingobacteriales</taxon>
        <taxon>Sphingobacteriaceae</taxon>
        <taxon>Pedobacter</taxon>
    </lineage>
</organism>
<accession>A0A1G7UYK2</accession>
<reference evidence="2" key="1">
    <citation type="submission" date="2016-10" db="EMBL/GenBank/DDBJ databases">
        <authorList>
            <person name="Varghese N."/>
            <person name="Submissions S."/>
        </authorList>
    </citation>
    <scope>NUCLEOTIDE SEQUENCE [LARGE SCALE GENOMIC DNA]</scope>
    <source>
        <strain evidence="2">DSM 17933</strain>
    </source>
</reference>
<keyword evidence="2" id="KW-1185">Reference proteome</keyword>
<evidence type="ECO:0000313" key="2">
    <source>
        <dbReference type="Proteomes" id="UP000199643"/>
    </source>
</evidence>
<name>A0A1G7UYK2_9SPHI</name>